<sequence>MAKRNNMHNTSHANINTVRFSLAHVPEHHQDLCMGTKRSAWNSDEDYHSSKNRDRVALPPRRPSRIRKNPNGLNEEVFVSSGIDGQRMLPYREARQLSKPSTERKSILKKSKFSHRDSTISKIPSTSKCPESPNCSIASDDSSSAFDRGATSLCSSLLRNHRDSVLDLHRLARHRSGVNCPRKPSIADESITDSSILDDESDDDRSMSTLGQSNHTFGSNPPLTDLLLEM</sequence>
<evidence type="ECO:0000313" key="2">
    <source>
        <dbReference type="EMBL" id="VEU37782.1"/>
    </source>
</evidence>
<feature type="compositionally biased region" description="Low complexity" evidence="1">
    <location>
        <begin position="136"/>
        <end position="145"/>
    </location>
</feature>
<accession>A0A448Z6W1</accession>
<feature type="compositionally biased region" description="Basic and acidic residues" evidence="1">
    <location>
        <begin position="45"/>
        <end position="56"/>
    </location>
</feature>
<name>A0A448Z6W1_9STRA</name>
<feature type="region of interest" description="Disordered" evidence="1">
    <location>
        <begin position="43"/>
        <end position="71"/>
    </location>
</feature>
<gene>
    <name evidence="2" type="ORF">PSNMU_V1.4_AUG-EV-PASAV3_0045900</name>
</gene>
<dbReference type="EMBL" id="CAACVS010000141">
    <property type="protein sequence ID" value="VEU37782.1"/>
    <property type="molecule type" value="Genomic_DNA"/>
</dbReference>
<keyword evidence="3" id="KW-1185">Reference proteome</keyword>
<protein>
    <submittedName>
        <fullName evidence="2">Uncharacterized protein</fullName>
    </submittedName>
</protein>
<dbReference type="AlphaFoldDB" id="A0A448Z6W1"/>
<feature type="unsure residue" description="D or N" evidence="2">
    <location>
        <position position="198"/>
    </location>
</feature>
<feature type="region of interest" description="Disordered" evidence="1">
    <location>
        <begin position="95"/>
        <end position="145"/>
    </location>
</feature>
<organism evidence="2 3">
    <name type="scientific">Pseudo-nitzschia multistriata</name>
    <dbReference type="NCBI Taxonomy" id="183589"/>
    <lineage>
        <taxon>Eukaryota</taxon>
        <taxon>Sar</taxon>
        <taxon>Stramenopiles</taxon>
        <taxon>Ochrophyta</taxon>
        <taxon>Bacillariophyta</taxon>
        <taxon>Bacillariophyceae</taxon>
        <taxon>Bacillariophycidae</taxon>
        <taxon>Bacillariales</taxon>
        <taxon>Bacillariaceae</taxon>
        <taxon>Pseudo-nitzschia</taxon>
    </lineage>
</organism>
<feature type="region of interest" description="Disordered" evidence="1">
    <location>
        <begin position="177"/>
        <end position="224"/>
    </location>
</feature>
<dbReference type="Proteomes" id="UP000291116">
    <property type="component" value="Unassembled WGS sequence"/>
</dbReference>
<feature type="compositionally biased region" description="Basic and acidic residues" evidence="1">
    <location>
        <begin position="95"/>
        <end position="106"/>
    </location>
</feature>
<feature type="compositionally biased region" description="Polar residues" evidence="1">
    <location>
        <begin position="210"/>
        <end position="222"/>
    </location>
</feature>
<feature type="compositionally biased region" description="Polar residues" evidence="1">
    <location>
        <begin position="120"/>
        <end position="135"/>
    </location>
</feature>
<evidence type="ECO:0000256" key="1">
    <source>
        <dbReference type="SAM" id="MobiDB-lite"/>
    </source>
</evidence>
<reference evidence="2 3" key="1">
    <citation type="submission" date="2019-01" db="EMBL/GenBank/DDBJ databases">
        <authorList>
            <person name="Ferrante I. M."/>
        </authorList>
    </citation>
    <scope>NUCLEOTIDE SEQUENCE [LARGE SCALE GENOMIC DNA]</scope>
    <source>
        <strain evidence="2 3">B856</strain>
    </source>
</reference>
<evidence type="ECO:0000313" key="3">
    <source>
        <dbReference type="Proteomes" id="UP000291116"/>
    </source>
</evidence>
<proteinExistence type="predicted"/>